<keyword evidence="7" id="KW-0539">Nucleus</keyword>
<dbReference type="PANTHER" id="PTHR10662:SF22">
    <property type="entry name" value="NUCLEAR RNA EXPORT FACTOR 1"/>
    <property type="match status" value="1"/>
</dbReference>
<dbReference type="InterPro" id="IPR005637">
    <property type="entry name" value="TAP_C_dom"/>
</dbReference>
<dbReference type="SUPFAM" id="SSF52058">
    <property type="entry name" value="L domain-like"/>
    <property type="match status" value="1"/>
</dbReference>
<dbReference type="STRING" id="1280837.A0A316V8F2"/>
<dbReference type="InParanoid" id="A0A316V8F2"/>
<protein>
    <recommendedName>
        <fullName evidence="9">mRNA export factor MEX67</fullName>
    </recommendedName>
</protein>
<dbReference type="GeneID" id="37023614"/>
<dbReference type="GO" id="GO:0042272">
    <property type="term" value="C:nuclear RNA export factor complex"/>
    <property type="evidence" value="ECO:0007669"/>
    <property type="project" value="UniProtKB-ARBA"/>
</dbReference>
<name>A0A316V8F2_9BASI</name>
<evidence type="ECO:0000256" key="2">
    <source>
        <dbReference type="ARBA" id="ARBA00009285"/>
    </source>
</evidence>
<dbReference type="InterPro" id="IPR032675">
    <property type="entry name" value="LRR_dom_sf"/>
</dbReference>
<feature type="compositionally biased region" description="Low complexity" evidence="10">
    <location>
        <begin position="164"/>
        <end position="175"/>
    </location>
</feature>
<dbReference type="Gene3D" id="1.10.8.10">
    <property type="entry name" value="DNA helicase RuvA subunit, C-terminal domain"/>
    <property type="match status" value="1"/>
</dbReference>
<feature type="compositionally biased region" description="Gly residues" evidence="10">
    <location>
        <begin position="118"/>
        <end position="127"/>
    </location>
</feature>
<dbReference type="CDD" id="cd14342">
    <property type="entry name" value="UBA_TAP-C"/>
    <property type="match status" value="1"/>
</dbReference>
<keyword evidence="3" id="KW-0813">Transport</keyword>
<dbReference type="PROSITE" id="PS51450">
    <property type="entry name" value="LRR"/>
    <property type="match status" value="1"/>
</dbReference>
<comment type="function">
    <text evidence="8">Involved in the export of mRNA from the nucleus to the cytoplasm.</text>
</comment>
<keyword evidence="5" id="KW-0677">Repeat</keyword>
<dbReference type="InterPro" id="IPR057125">
    <property type="entry name" value="NXF1/2/3/5-like_LRR"/>
</dbReference>
<dbReference type="InterPro" id="IPR002075">
    <property type="entry name" value="NTF2_dom"/>
</dbReference>
<proteinExistence type="inferred from homology"/>
<dbReference type="RefSeq" id="XP_025354171.1">
    <property type="nucleotide sequence ID" value="XM_025501833.1"/>
</dbReference>
<dbReference type="Gene3D" id="3.10.450.50">
    <property type="match status" value="1"/>
</dbReference>
<evidence type="ECO:0000256" key="4">
    <source>
        <dbReference type="ARBA" id="ARBA00022614"/>
    </source>
</evidence>
<evidence type="ECO:0000256" key="10">
    <source>
        <dbReference type="SAM" id="MobiDB-lite"/>
    </source>
</evidence>
<comment type="similarity">
    <text evidence="2">Belongs to the NXF family.</text>
</comment>
<evidence type="ECO:0000256" key="9">
    <source>
        <dbReference type="ARBA" id="ARBA00069694"/>
    </source>
</evidence>
<dbReference type="GO" id="GO:0016973">
    <property type="term" value="P:poly(A)+ mRNA export from nucleus"/>
    <property type="evidence" value="ECO:0007669"/>
    <property type="project" value="TreeGrafter"/>
</dbReference>
<organism evidence="13 14">
    <name type="scientific">Meira miltonrushii</name>
    <dbReference type="NCBI Taxonomy" id="1280837"/>
    <lineage>
        <taxon>Eukaryota</taxon>
        <taxon>Fungi</taxon>
        <taxon>Dikarya</taxon>
        <taxon>Basidiomycota</taxon>
        <taxon>Ustilaginomycotina</taxon>
        <taxon>Exobasidiomycetes</taxon>
        <taxon>Exobasidiales</taxon>
        <taxon>Brachybasidiaceae</taxon>
        <taxon>Meira</taxon>
    </lineage>
</organism>
<dbReference type="InterPro" id="IPR001611">
    <property type="entry name" value="Leu-rich_rpt"/>
</dbReference>
<keyword evidence="4" id="KW-0433">Leucine-rich repeat</keyword>
<keyword evidence="14" id="KW-1185">Reference proteome</keyword>
<dbReference type="Pfam" id="PF22602">
    <property type="entry name" value="NXF_NTF2"/>
    <property type="match status" value="1"/>
</dbReference>
<dbReference type="EMBL" id="KZ819604">
    <property type="protein sequence ID" value="PWN33869.1"/>
    <property type="molecule type" value="Genomic_DNA"/>
</dbReference>
<accession>A0A316V8F2</accession>
<sequence length="688" mass="73326">MATNQFAALTGAQSQNGSAFNGGGGGGKNNGRRPRTGGVAGATLKRAGLVDEDLGMRDVSSAGPSRAQRGRGQAREGNKTRSGGNQSSQKARLRANPMGARPGGSQDPMVTGQAFGIRGAGRGGKGKGPMPVSDLIKNGNGKRGRVPGGGGNSGDSLLTRMNNSGGSSTTQHTTGKTVSTLKAFLNSRFNVDAQFLNLEAMSSDQILLKEDIKAPGTAGAHKDIGSVMWKLSREMFPNLITVSLARNDLKSLIPVTTLPEFLPNLKNLSLQNNDIKWVKDLSFHHVNSRATAKFKQLQELILTDNPVHDNAVSAGNEQGYRAEILARFPTLTMLDQKPVSQTEHGFAQLPGSSASKKDQVGIAQGAANAGVELREFPLSIPNGNFVDEHAESIVPPFLAKYFELFDNDRSSLRSAYSNDATFTIVTSPAVPPRARWQNYINTMPRQRDLQWKAYKEIVSHNIMQLGVRPANKGFPRGQGAIVGTFNKLPKTTHPLTDPAKFAFDAWLLPNNQINATMSSADGQSTKPDALLFISVHGEFAEAPSQGVRSFSRCFVVAPVLPGSTAANLGWPCVIISDQLTVRQYAGTAAWNKGASGNTAAPATGSQQQQQQQQPGNVPAHLQNIQPAAGLSAEQHSMSIQLATQTGLTYPFAVQCLNENAWNAQLAFERFQALKANGSIPPQAFATVS</sequence>
<dbReference type="PANTHER" id="PTHR10662">
    <property type="entry name" value="NUCLEAR RNA EXPORT FACTOR"/>
    <property type="match status" value="1"/>
</dbReference>
<reference evidence="13 14" key="1">
    <citation type="journal article" date="2018" name="Mol. Biol. Evol.">
        <title>Broad Genomic Sampling Reveals a Smut Pathogenic Ancestry of the Fungal Clade Ustilaginomycotina.</title>
        <authorList>
            <person name="Kijpornyongpan T."/>
            <person name="Mondo S.J."/>
            <person name="Barry K."/>
            <person name="Sandor L."/>
            <person name="Lee J."/>
            <person name="Lipzen A."/>
            <person name="Pangilinan J."/>
            <person name="LaButti K."/>
            <person name="Hainaut M."/>
            <person name="Henrissat B."/>
            <person name="Grigoriev I.V."/>
            <person name="Spatafora J.W."/>
            <person name="Aime M.C."/>
        </authorList>
    </citation>
    <scope>NUCLEOTIDE SEQUENCE [LARGE SCALE GENOMIC DNA]</scope>
    <source>
        <strain evidence="13 14">MCA 3882</strain>
    </source>
</reference>
<dbReference type="Gene3D" id="3.80.10.10">
    <property type="entry name" value="Ribonuclease Inhibitor"/>
    <property type="match status" value="1"/>
</dbReference>
<dbReference type="SUPFAM" id="SSF54427">
    <property type="entry name" value="NTF2-like"/>
    <property type="match status" value="1"/>
</dbReference>
<feature type="compositionally biased region" description="Polar residues" evidence="10">
    <location>
        <begin position="80"/>
        <end position="90"/>
    </location>
</feature>
<evidence type="ECO:0000256" key="7">
    <source>
        <dbReference type="ARBA" id="ARBA00023242"/>
    </source>
</evidence>
<feature type="compositionally biased region" description="Gly residues" evidence="10">
    <location>
        <begin position="20"/>
        <end position="29"/>
    </location>
</feature>
<evidence type="ECO:0000259" key="12">
    <source>
        <dbReference type="PROSITE" id="PS51281"/>
    </source>
</evidence>
<dbReference type="Proteomes" id="UP000245771">
    <property type="component" value="Unassembled WGS sequence"/>
</dbReference>
<feature type="compositionally biased region" description="Polar residues" evidence="10">
    <location>
        <begin position="594"/>
        <end position="605"/>
    </location>
</feature>
<evidence type="ECO:0000256" key="5">
    <source>
        <dbReference type="ARBA" id="ARBA00022737"/>
    </source>
</evidence>
<feature type="domain" description="TAP-C" evidence="12">
    <location>
        <begin position="632"/>
        <end position="687"/>
    </location>
</feature>
<evidence type="ECO:0000259" key="11">
    <source>
        <dbReference type="PROSITE" id="PS50177"/>
    </source>
</evidence>
<feature type="region of interest" description="Disordered" evidence="10">
    <location>
        <begin position="1"/>
        <end position="175"/>
    </location>
</feature>
<evidence type="ECO:0000313" key="14">
    <source>
        <dbReference type="Proteomes" id="UP000245771"/>
    </source>
</evidence>
<dbReference type="SMART" id="SM00804">
    <property type="entry name" value="TAP_C"/>
    <property type="match status" value="1"/>
</dbReference>
<dbReference type="SUPFAM" id="SSF46934">
    <property type="entry name" value="UBA-like"/>
    <property type="match status" value="1"/>
</dbReference>
<dbReference type="AlphaFoldDB" id="A0A316V8F2"/>
<dbReference type="OrthoDB" id="25872at2759"/>
<dbReference type="FunFam" id="1.10.8.10:FF:000018">
    <property type="entry name" value="Nuclear RNA export factor 1"/>
    <property type="match status" value="1"/>
</dbReference>
<feature type="region of interest" description="Disordered" evidence="10">
    <location>
        <begin position="593"/>
        <end position="617"/>
    </location>
</feature>
<dbReference type="GO" id="GO:0003723">
    <property type="term" value="F:RNA binding"/>
    <property type="evidence" value="ECO:0007669"/>
    <property type="project" value="TreeGrafter"/>
</dbReference>
<evidence type="ECO:0000256" key="6">
    <source>
        <dbReference type="ARBA" id="ARBA00022816"/>
    </source>
</evidence>
<dbReference type="InterPro" id="IPR018222">
    <property type="entry name" value="Nuclear_transport_factor_2_euk"/>
</dbReference>
<feature type="compositionally biased region" description="Polar residues" evidence="10">
    <location>
        <begin position="1"/>
        <end position="19"/>
    </location>
</feature>
<dbReference type="InterPro" id="IPR032710">
    <property type="entry name" value="NTF2-like_dom_sf"/>
</dbReference>
<feature type="domain" description="NTF2" evidence="11">
    <location>
        <begin position="393"/>
        <end position="581"/>
    </location>
</feature>
<evidence type="ECO:0000256" key="1">
    <source>
        <dbReference type="ARBA" id="ARBA00004123"/>
    </source>
</evidence>
<comment type="subcellular location">
    <subcellularLocation>
        <location evidence="1">Nucleus</location>
    </subcellularLocation>
</comment>
<keyword evidence="6" id="KW-0509">mRNA transport</keyword>
<dbReference type="PROSITE" id="PS51281">
    <property type="entry name" value="TAP_C"/>
    <property type="match status" value="1"/>
</dbReference>
<dbReference type="PROSITE" id="PS50177">
    <property type="entry name" value="NTF2_DOMAIN"/>
    <property type="match status" value="1"/>
</dbReference>
<dbReference type="Pfam" id="PF24048">
    <property type="entry name" value="LRR_NXF1-5"/>
    <property type="match status" value="1"/>
</dbReference>
<gene>
    <name evidence="13" type="ORF">FA14DRAFT_190982</name>
</gene>
<evidence type="ECO:0000313" key="13">
    <source>
        <dbReference type="EMBL" id="PWN33869.1"/>
    </source>
</evidence>
<dbReference type="InterPro" id="IPR009060">
    <property type="entry name" value="UBA-like_sf"/>
</dbReference>
<evidence type="ECO:0000256" key="3">
    <source>
        <dbReference type="ARBA" id="ARBA00022448"/>
    </source>
</evidence>
<dbReference type="Pfam" id="PF03943">
    <property type="entry name" value="TAP_C"/>
    <property type="match status" value="1"/>
</dbReference>
<feature type="compositionally biased region" description="Low complexity" evidence="10">
    <location>
        <begin position="60"/>
        <end position="71"/>
    </location>
</feature>
<evidence type="ECO:0000256" key="8">
    <source>
        <dbReference type="ARBA" id="ARBA00055253"/>
    </source>
</evidence>
<dbReference type="InterPro" id="IPR030217">
    <property type="entry name" value="NXF_fam"/>
</dbReference>